<feature type="domain" description="FAD dependent oxidoreductase" evidence="3">
    <location>
        <begin position="3"/>
        <end position="54"/>
    </location>
</feature>
<dbReference type="PANTHER" id="PTHR13847:SF280">
    <property type="entry name" value="D-AMINO ACID DEHYDROGENASE"/>
    <property type="match status" value="1"/>
</dbReference>
<evidence type="ECO:0000256" key="2">
    <source>
        <dbReference type="ARBA" id="ARBA00023002"/>
    </source>
</evidence>
<keyword evidence="2" id="KW-0560">Oxidoreductase</keyword>
<dbReference type="EMBL" id="AP019416">
    <property type="protein sequence ID" value="BBI53980.1"/>
    <property type="molecule type" value="Genomic_DNA"/>
</dbReference>
<keyword evidence="5" id="KW-1185">Reference proteome</keyword>
<dbReference type="PANTHER" id="PTHR13847">
    <property type="entry name" value="SARCOSINE DEHYDROGENASE-RELATED"/>
    <property type="match status" value="1"/>
</dbReference>
<evidence type="ECO:0000313" key="5">
    <source>
        <dbReference type="Proteomes" id="UP000289555"/>
    </source>
</evidence>
<dbReference type="InterPro" id="IPR006076">
    <property type="entry name" value="FAD-dep_OxRdtase"/>
</dbReference>
<protein>
    <recommendedName>
        <fullName evidence="3">FAD dependent oxidoreductase domain-containing protein</fullName>
    </recommendedName>
</protein>
<comment type="similarity">
    <text evidence="1">Belongs to the DadA oxidoreductase family.</text>
</comment>
<sequence length="84" mass="8870">MHIARAWAGMIDTTPDMIPIISPVERIPGFIVAAGCSGHGFGIGPGAGKLAADLATNATPVVDPEPYHINRFSDGSRIRQPEMM</sequence>
<proteinExistence type="inferred from homology"/>
<dbReference type="SUPFAM" id="SSF51905">
    <property type="entry name" value="FAD/NAD(P)-binding domain"/>
    <property type="match status" value="1"/>
</dbReference>
<gene>
    <name evidence="4" type="ORF">HORIV_64010</name>
</gene>
<dbReference type="Pfam" id="PF01266">
    <property type="entry name" value="DAO"/>
    <property type="match status" value="1"/>
</dbReference>
<evidence type="ECO:0000313" key="4">
    <source>
        <dbReference type="EMBL" id="BBI53980.1"/>
    </source>
</evidence>
<name>A0ABM7GQK0_9GAMM</name>
<dbReference type="Gene3D" id="3.50.50.60">
    <property type="entry name" value="FAD/NAD(P)-binding domain"/>
    <property type="match status" value="1"/>
</dbReference>
<dbReference type="InterPro" id="IPR036188">
    <property type="entry name" value="FAD/NAD-bd_sf"/>
</dbReference>
<dbReference type="Proteomes" id="UP000289555">
    <property type="component" value="Chromosome"/>
</dbReference>
<evidence type="ECO:0000256" key="1">
    <source>
        <dbReference type="ARBA" id="ARBA00009410"/>
    </source>
</evidence>
<evidence type="ECO:0000259" key="3">
    <source>
        <dbReference type="Pfam" id="PF01266"/>
    </source>
</evidence>
<organism evidence="4 5">
    <name type="scientific">Vreelandella olivaria</name>
    <dbReference type="NCBI Taxonomy" id="390919"/>
    <lineage>
        <taxon>Bacteria</taxon>
        <taxon>Pseudomonadati</taxon>
        <taxon>Pseudomonadota</taxon>
        <taxon>Gammaproteobacteria</taxon>
        <taxon>Oceanospirillales</taxon>
        <taxon>Halomonadaceae</taxon>
        <taxon>Vreelandella</taxon>
    </lineage>
</organism>
<accession>A0ABM7GQK0</accession>
<reference evidence="5" key="1">
    <citation type="journal article" date="2019" name="Microbiol. Resour. Announc.">
        <title>Complete Genome Sequence of Halomonas olivaria, a Moderately Halophilic Bacterium Isolated from Olive Processing Effluents, Obtained by Nanopore Sequencing.</title>
        <authorList>
            <person name="Nagata S."/>
            <person name="Ii K.M."/>
            <person name="Tsukimi T."/>
            <person name="Miura M.C."/>
            <person name="Galipon J."/>
            <person name="Arakawa K."/>
        </authorList>
    </citation>
    <scope>NUCLEOTIDE SEQUENCE [LARGE SCALE GENOMIC DNA]</scope>
    <source>
        <strain evidence="5">TYRC17</strain>
    </source>
</reference>